<dbReference type="SUPFAM" id="SSF56796">
    <property type="entry name" value="Dehydroquinate synthase-like"/>
    <property type="match status" value="1"/>
</dbReference>
<dbReference type="Gene3D" id="3.40.50.1970">
    <property type="match status" value="1"/>
</dbReference>
<dbReference type="InterPro" id="IPR056798">
    <property type="entry name" value="ADH_Fe_C"/>
</dbReference>
<dbReference type="Proteomes" id="UP000319296">
    <property type="component" value="Unassembled WGS sequence"/>
</dbReference>
<dbReference type="PANTHER" id="PTHR11496:SF104">
    <property type="entry name" value="3-DEOXY-ALPHA-D-MANNO-OCTULOSONATE 8-OXIDASE"/>
    <property type="match status" value="1"/>
</dbReference>
<organism evidence="4 5">
    <name type="scientific">Candidatus Acididesulfobacter diazotrophicus</name>
    <dbReference type="NCBI Taxonomy" id="2597226"/>
    <lineage>
        <taxon>Bacteria</taxon>
        <taxon>Deltaproteobacteria</taxon>
        <taxon>Candidatus Acidulodesulfobacterales</taxon>
        <taxon>Candidatus Acididesulfobacter</taxon>
    </lineage>
</organism>
<dbReference type="InterPro" id="IPR039697">
    <property type="entry name" value="Alcohol_dehydrogenase_Fe"/>
</dbReference>
<dbReference type="Pfam" id="PF25137">
    <property type="entry name" value="ADH_Fe_C"/>
    <property type="match status" value="1"/>
</dbReference>
<feature type="domain" description="Alcohol dehydrogenase iron-type/glycerol dehydrogenase GldA" evidence="2">
    <location>
        <begin position="8"/>
        <end position="174"/>
    </location>
</feature>
<proteinExistence type="predicted"/>
<sequence length="385" mass="41317">MSFDFFNPVKIHFGTDSLKDAGKIAKKYGTHALIVTGKSSMQKSGVLDKLVKILKDEGINSIVFSDITPNPTIDEIDAAAKLAKEKNIDLIIGLGGGSPLDSSKAIAVAAKGNIPVWDYLKIQPKGALPIITIVSTSGTGSEVNRFSVMTNTKTGEKPGFGYECMYPKEAIIDPVIMQSMPKYVTATTGFDVFVHVLEAYTGKISNPIADSYCEKAFALLRESFIAACNEPENIKARSDMAIASALAGLAIDSAGVGIIHALEHPVSGNFPNIAHGAGLAALIIASMELNIKDKTCREKYAKVAHIFGNIKGNKTEEDMAYELIETVKKILSDVGLNAKLKDLGVSEDKLEKISKEAFTTMNFAVLNNPVVLGEKEALELLKDSF</sequence>
<keyword evidence="1" id="KW-0560">Oxidoreductase</keyword>
<comment type="caution">
    <text evidence="4">The sequence shown here is derived from an EMBL/GenBank/DDBJ whole genome shotgun (WGS) entry which is preliminary data.</text>
</comment>
<dbReference type="Pfam" id="PF00465">
    <property type="entry name" value="Fe-ADH"/>
    <property type="match status" value="1"/>
</dbReference>
<dbReference type="InterPro" id="IPR018211">
    <property type="entry name" value="ADH_Fe_CS"/>
</dbReference>
<dbReference type="PANTHER" id="PTHR11496">
    <property type="entry name" value="ALCOHOL DEHYDROGENASE"/>
    <property type="match status" value="1"/>
</dbReference>
<dbReference type="Gene3D" id="1.20.1090.10">
    <property type="entry name" value="Dehydroquinate synthase-like - alpha domain"/>
    <property type="match status" value="1"/>
</dbReference>
<dbReference type="EMBL" id="SGBB01000020">
    <property type="protein sequence ID" value="RZD17854.1"/>
    <property type="molecule type" value="Genomic_DNA"/>
</dbReference>
<dbReference type="AlphaFoldDB" id="A0A519BKR0"/>
<feature type="domain" description="Fe-containing alcohol dehydrogenase-like C-terminal" evidence="3">
    <location>
        <begin position="185"/>
        <end position="384"/>
    </location>
</feature>
<evidence type="ECO:0000313" key="5">
    <source>
        <dbReference type="Proteomes" id="UP000319296"/>
    </source>
</evidence>
<evidence type="ECO:0000313" key="4">
    <source>
        <dbReference type="EMBL" id="RZD17854.1"/>
    </source>
</evidence>
<gene>
    <name evidence="4" type="ORF">EVG15_08985</name>
</gene>
<dbReference type="GO" id="GO:0046872">
    <property type="term" value="F:metal ion binding"/>
    <property type="evidence" value="ECO:0007669"/>
    <property type="project" value="InterPro"/>
</dbReference>
<accession>A0A519BKR0</accession>
<evidence type="ECO:0000259" key="3">
    <source>
        <dbReference type="Pfam" id="PF25137"/>
    </source>
</evidence>
<reference evidence="4 5" key="1">
    <citation type="journal article" date="2019" name="ISME J.">
        <title>Insights into ecological role of a new deltaproteobacterial order Candidatus Acidulodesulfobacterales by metagenomics and metatranscriptomics.</title>
        <authorList>
            <person name="Tan S."/>
            <person name="Liu J."/>
            <person name="Fang Y."/>
            <person name="Hedlund B.P."/>
            <person name="Lian Z.H."/>
            <person name="Huang L.Y."/>
            <person name="Li J.T."/>
            <person name="Huang L.N."/>
            <person name="Li W.J."/>
            <person name="Jiang H.C."/>
            <person name="Dong H.L."/>
            <person name="Shu W.S."/>
        </authorList>
    </citation>
    <scope>NUCLEOTIDE SEQUENCE [LARGE SCALE GENOMIC DNA]</scope>
    <source>
        <strain evidence="4">AP1</strain>
    </source>
</reference>
<dbReference type="PROSITE" id="PS00913">
    <property type="entry name" value="ADH_IRON_1"/>
    <property type="match status" value="1"/>
</dbReference>
<protein>
    <submittedName>
        <fullName evidence="4">Iron-containing alcohol dehydrogenase</fullName>
    </submittedName>
</protein>
<dbReference type="InterPro" id="IPR001670">
    <property type="entry name" value="ADH_Fe/GldA"/>
</dbReference>
<evidence type="ECO:0000259" key="2">
    <source>
        <dbReference type="Pfam" id="PF00465"/>
    </source>
</evidence>
<name>A0A519BKR0_9DELT</name>
<evidence type="ECO:0000256" key="1">
    <source>
        <dbReference type="ARBA" id="ARBA00023002"/>
    </source>
</evidence>
<dbReference type="FunFam" id="3.40.50.1970:FF:000003">
    <property type="entry name" value="Alcohol dehydrogenase, iron-containing"/>
    <property type="match status" value="1"/>
</dbReference>
<dbReference type="GO" id="GO:0004022">
    <property type="term" value="F:alcohol dehydrogenase (NAD+) activity"/>
    <property type="evidence" value="ECO:0007669"/>
    <property type="project" value="TreeGrafter"/>
</dbReference>
<dbReference type="CDD" id="cd08185">
    <property type="entry name" value="Fe-ADH-like"/>
    <property type="match status" value="1"/>
</dbReference>